<dbReference type="Pfam" id="PF12833">
    <property type="entry name" value="HTH_18"/>
    <property type="match status" value="1"/>
</dbReference>
<dbReference type="PANTHER" id="PTHR43130">
    <property type="entry name" value="ARAC-FAMILY TRANSCRIPTIONAL REGULATOR"/>
    <property type="match status" value="1"/>
</dbReference>
<evidence type="ECO:0000313" key="4">
    <source>
        <dbReference type="EMBL" id="GAA4795056.1"/>
    </source>
</evidence>
<evidence type="ECO:0000256" key="2">
    <source>
        <dbReference type="ARBA" id="ARBA00023163"/>
    </source>
</evidence>
<dbReference type="InterPro" id="IPR018060">
    <property type="entry name" value="HTH_AraC"/>
</dbReference>
<keyword evidence="1" id="KW-0805">Transcription regulation</keyword>
<sequence length="325" mass="37285">MKLSILLTKHYRLLSVAAIVDVFETANKYLEETESEKRFVLHFIGTERHFQLPEQFQKYDCSFFTDLTEPIDLIFIPAFQHTEHMPQNIQDNADCCAFLVSQYQQGVSLVSLCTGSFLLAAAGLLDGKEATTHVEAADKFARIFPQVKLQPHAIVTQRENIYTSGGATSSFHMKLLLIQQYCGRELAVRVAKAFAIDMDRNNQLYFEHFKPSLSNEDELVRAVQTAINQRFSEIKNVEEALDEVPSSRRNMIRRFKQATGMTPIRYLQKTKIEAAKQLLETTNRNILDIMVSSGYNDMKNFRHLFKTFTGLTPKGYRDKYGMRLG</sequence>
<evidence type="ECO:0000256" key="1">
    <source>
        <dbReference type="ARBA" id="ARBA00023015"/>
    </source>
</evidence>
<keyword evidence="5" id="KW-1185">Reference proteome</keyword>
<evidence type="ECO:0000259" key="3">
    <source>
        <dbReference type="PROSITE" id="PS01124"/>
    </source>
</evidence>
<gene>
    <name evidence="4" type="ORF">GCM10023231_24290</name>
</gene>
<name>A0ABP9BG89_9SPHI</name>
<dbReference type="InterPro" id="IPR009057">
    <property type="entry name" value="Homeodomain-like_sf"/>
</dbReference>
<organism evidence="4 5">
    <name type="scientific">Olivibacter ginsenosidimutans</name>
    <dbReference type="NCBI Taxonomy" id="1176537"/>
    <lineage>
        <taxon>Bacteria</taxon>
        <taxon>Pseudomonadati</taxon>
        <taxon>Bacteroidota</taxon>
        <taxon>Sphingobacteriia</taxon>
        <taxon>Sphingobacteriales</taxon>
        <taxon>Sphingobacteriaceae</taxon>
        <taxon>Olivibacter</taxon>
    </lineage>
</organism>
<evidence type="ECO:0000313" key="5">
    <source>
        <dbReference type="Proteomes" id="UP001501411"/>
    </source>
</evidence>
<dbReference type="EMBL" id="BAABIQ010000036">
    <property type="protein sequence ID" value="GAA4795056.1"/>
    <property type="molecule type" value="Genomic_DNA"/>
</dbReference>
<reference evidence="5" key="1">
    <citation type="journal article" date="2019" name="Int. J. Syst. Evol. Microbiol.">
        <title>The Global Catalogue of Microorganisms (GCM) 10K type strain sequencing project: providing services to taxonomists for standard genome sequencing and annotation.</title>
        <authorList>
            <consortium name="The Broad Institute Genomics Platform"/>
            <consortium name="The Broad Institute Genome Sequencing Center for Infectious Disease"/>
            <person name="Wu L."/>
            <person name="Ma J."/>
        </authorList>
    </citation>
    <scope>NUCLEOTIDE SEQUENCE [LARGE SCALE GENOMIC DNA]</scope>
    <source>
        <strain evidence="5">JCM 18200</strain>
    </source>
</reference>
<feature type="domain" description="HTH araC/xylS-type" evidence="3">
    <location>
        <begin position="217"/>
        <end position="319"/>
    </location>
</feature>
<keyword evidence="2" id="KW-0804">Transcription</keyword>
<dbReference type="Proteomes" id="UP001501411">
    <property type="component" value="Unassembled WGS sequence"/>
</dbReference>
<dbReference type="InterPro" id="IPR002818">
    <property type="entry name" value="DJ-1/PfpI"/>
</dbReference>
<dbReference type="Gene3D" id="1.10.10.60">
    <property type="entry name" value="Homeodomain-like"/>
    <property type="match status" value="2"/>
</dbReference>
<dbReference type="InterPro" id="IPR052158">
    <property type="entry name" value="INH-QAR"/>
</dbReference>
<dbReference type="SUPFAM" id="SSF52317">
    <property type="entry name" value="Class I glutamine amidotransferase-like"/>
    <property type="match status" value="1"/>
</dbReference>
<accession>A0ABP9BG89</accession>
<dbReference type="RefSeq" id="WP_345232057.1">
    <property type="nucleotide sequence ID" value="NZ_BAABIQ010000036.1"/>
</dbReference>
<comment type="caution">
    <text evidence="4">The sequence shown here is derived from an EMBL/GenBank/DDBJ whole genome shotgun (WGS) entry which is preliminary data.</text>
</comment>
<dbReference type="Pfam" id="PF01965">
    <property type="entry name" value="DJ-1_PfpI"/>
    <property type="match status" value="1"/>
</dbReference>
<proteinExistence type="predicted"/>
<dbReference type="SUPFAM" id="SSF46689">
    <property type="entry name" value="Homeodomain-like"/>
    <property type="match status" value="1"/>
</dbReference>
<dbReference type="InterPro" id="IPR029062">
    <property type="entry name" value="Class_I_gatase-like"/>
</dbReference>
<dbReference type="Gene3D" id="3.40.50.880">
    <property type="match status" value="1"/>
</dbReference>
<dbReference type="PANTHER" id="PTHR43130:SF3">
    <property type="entry name" value="HTH-TYPE TRANSCRIPTIONAL REGULATOR RV1931C"/>
    <property type="match status" value="1"/>
</dbReference>
<protein>
    <submittedName>
        <fullName evidence="4">Helix-turn-helix domain-containing protein</fullName>
    </submittedName>
</protein>
<dbReference type="SMART" id="SM00342">
    <property type="entry name" value="HTH_ARAC"/>
    <property type="match status" value="1"/>
</dbReference>
<dbReference type="PROSITE" id="PS01124">
    <property type="entry name" value="HTH_ARAC_FAMILY_2"/>
    <property type="match status" value="1"/>
</dbReference>